<dbReference type="AlphaFoldDB" id="A0A1G4W1K5"/>
<gene>
    <name evidence="3" type="ORF">SAMN02927925_02217</name>
</gene>
<dbReference type="eggNOG" id="ENOG5032SGC">
    <property type="taxonomic scope" value="Bacteria"/>
</dbReference>
<organism evidence="3 4">
    <name type="scientific">Flavobacterium saliperosum</name>
    <dbReference type="NCBI Taxonomy" id="329186"/>
    <lineage>
        <taxon>Bacteria</taxon>
        <taxon>Pseudomonadati</taxon>
        <taxon>Bacteroidota</taxon>
        <taxon>Flavobacteriia</taxon>
        <taxon>Flavobacteriales</taxon>
        <taxon>Flavobacteriaceae</taxon>
        <taxon>Flavobacterium</taxon>
    </lineage>
</organism>
<protein>
    <recommendedName>
        <fullName evidence="5">YXWGXW repeat-containing protein</fullName>
    </recommendedName>
</protein>
<feature type="compositionally biased region" description="Gly residues" evidence="1">
    <location>
        <begin position="192"/>
        <end position="214"/>
    </location>
</feature>
<dbReference type="RefSeq" id="WP_023575880.1">
    <property type="nucleotide sequence ID" value="NZ_CBCSBQ010000004.1"/>
</dbReference>
<accession>A0A1G4W1K5</accession>
<dbReference type="STRING" id="329186.SAMN02927925_02217"/>
<proteinExistence type="predicted"/>
<dbReference type="Proteomes" id="UP000182124">
    <property type="component" value="Unassembled WGS sequence"/>
</dbReference>
<name>A0A1G4W1K5_9FLAO</name>
<sequence length="214" mass="24908">MKTIKFLFAGLLLMTLSTQAQVNVNVNIGTPPVWGPVGYAETRYYYIPDIEVYYDIPSAMFIYFDGGGWIRAAYLPYRYRHYDLYGAYKVCLHDYGPNPYIYYKHHKVKYKHGYRGPAQRTIGPRPQVVYNGPRDGYRRDRDDDNRRDYYRNQNDNRSERRSNNDYRNEYRGSRDNANVRGNDKGRERGNDRGNGNGRGNGRGNGGDNGNGRRG</sequence>
<feature type="signal peptide" evidence="2">
    <location>
        <begin position="1"/>
        <end position="20"/>
    </location>
</feature>
<dbReference type="EMBL" id="FMTY01000005">
    <property type="protein sequence ID" value="SCX15285.1"/>
    <property type="molecule type" value="Genomic_DNA"/>
</dbReference>
<evidence type="ECO:0008006" key="5">
    <source>
        <dbReference type="Google" id="ProtNLM"/>
    </source>
</evidence>
<evidence type="ECO:0000256" key="2">
    <source>
        <dbReference type="SAM" id="SignalP"/>
    </source>
</evidence>
<keyword evidence="2" id="KW-0732">Signal</keyword>
<evidence type="ECO:0000256" key="1">
    <source>
        <dbReference type="SAM" id="MobiDB-lite"/>
    </source>
</evidence>
<evidence type="ECO:0000313" key="3">
    <source>
        <dbReference type="EMBL" id="SCX15285.1"/>
    </source>
</evidence>
<reference evidence="3 4" key="1">
    <citation type="submission" date="2016-10" db="EMBL/GenBank/DDBJ databases">
        <authorList>
            <person name="de Groot N.N."/>
        </authorList>
    </citation>
    <scope>NUCLEOTIDE SEQUENCE [LARGE SCALE GENOMIC DNA]</scope>
    <source>
        <strain evidence="3 4">CGMCC 1.3801</strain>
    </source>
</reference>
<feature type="chain" id="PRO_5010223302" description="YXWGXW repeat-containing protein" evidence="2">
    <location>
        <begin position="21"/>
        <end position="214"/>
    </location>
</feature>
<evidence type="ECO:0000313" key="4">
    <source>
        <dbReference type="Proteomes" id="UP000182124"/>
    </source>
</evidence>
<feature type="region of interest" description="Disordered" evidence="1">
    <location>
        <begin position="114"/>
        <end position="214"/>
    </location>
</feature>
<feature type="compositionally biased region" description="Basic and acidic residues" evidence="1">
    <location>
        <begin position="135"/>
        <end position="174"/>
    </location>
</feature>
<feature type="compositionally biased region" description="Basic and acidic residues" evidence="1">
    <location>
        <begin position="181"/>
        <end position="191"/>
    </location>
</feature>